<evidence type="ECO:0000256" key="7">
    <source>
        <dbReference type="ARBA" id="ARBA00022490"/>
    </source>
</evidence>
<keyword evidence="17" id="KW-1185">Reference proteome</keyword>
<dbReference type="SUPFAM" id="SSF50044">
    <property type="entry name" value="SH3-domain"/>
    <property type="match status" value="3"/>
</dbReference>
<dbReference type="GO" id="GO:0030479">
    <property type="term" value="C:actin cortical patch"/>
    <property type="evidence" value="ECO:0007669"/>
    <property type="project" value="UniProtKB-SubCell"/>
</dbReference>
<feature type="domain" description="SH3" evidence="15">
    <location>
        <begin position="373"/>
        <end position="435"/>
    </location>
</feature>
<feature type="compositionally biased region" description="Basic and acidic residues" evidence="14">
    <location>
        <begin position="592"/>
        <end position="606"/>
    </location>
</feature>
<evidence type="ECO:0000313" key="16">
    <source>
        <dbReference type="EMBL" id="KAF2099581.1"/>
    </source>
</evidence>
<evidence type="ECO:0000256" key="13">
    <source>
        <dbReference type="PROSITE-ProRule" id="PRU00192"/>
    </source>
</evidence>
<feature type="region of interest" description="Disordered" evidence="14">
    <location>
        <begin position="171"/>
        <end position="248"/>
    </location>
</feature>
<protein>
    <recommendedName>
        <fullName evidence="5">Actin cytoskeleton-regulatory complex protein SLA1</fullName>
    </recommendedName>
</protein>
<dbReference type="Pfam" id="PF24081">
    <property type="entry name" value="PH_SLA1"/>
    <property type="match status" value="1"/>
</dbReference>
<feature type="compositionally biased region" description="Basic and acidic residues" evidence="14">
    <location>
        <begin position="520"/>
        <end position="533"/>
    </location>
</feature>
<feature type="compositionally biased region" description="Polar residues" evidence="14">
    <location>
        <begin position="1035"/>
        <end position="1045"/>
    </location>
</feature>
<evidence type="ECO:0000256" key="9">
    <source>
        <dbReference type="ARBA" id="ARBA00022737"/>
    </source>
</evidence>
<dbReference type="FunFam" id="2.30.30.40:FF:000256">
    <property type="entry name" value="Actin cytoskeleton-regulatory complex protein SLA1"/>
    <property type="match status" value="1"/>
</dbReference>
<dbReference type="GO" id="GO:0003779">
    <property type="term" value="F:actin binding"/>
    <property type="evidence" value="ECO:0007669"/>
    <property type="project" value="UniProtKB-KW"/>
</dbReference>
<evidence type="ECO:0000256" key="5">
    <source>
        <dbReference type="ARBA" id="ARBA00020357"/>
    </source>
</evidence>
<keyword evidence="8" id="KW-0254">Endocytosis</keyword>
<feature type="compositionally biased region" description="Pro residues" evidence="14">
    <location>
        <begin position="841"/>
        <end position="855"/>
    </location>
</feature>
<dbReference type="InterPro" id="IPR013761">
    <property type="entry name" value="SAM/pointed_sf"/>
</dbReference>
<feature type="compositionally biased region" description="Basic and acidic residues" evidence="14">
    <location>
        <begin position="496"/>
        <end position="512"/>
    </location>
</feature>
<feature type="compositionally biased region" description="Polar residues" evidence="14">
    <location>
        <begin position="940"/>
        <end position="950"/>
    </location>
</feature>
<feature type="compositionally biased region" description="Polar residues" evidence="14">
    <location>
        <begin position="1136"/>
        <end position="1158"/>
    </location>
</feature>
<dbReference type="Pfam" id="PF03983">
    <property type="entry name" value="SHD1"/>
    <property type="match status" value="1"/>
</dbReference>
<feature type="compositionally biased region" description="Low complexity" evidence="14">
    <location>
        <begin position="856"/>
        <end position="898"/>
    </location>
</feature>
<dbReference type="Proteomes" id="UP000799772">
    <property type="component" value="Unassembled WGS sequence"/>
</dbReference>
<dbReference type="PANTHER" id="PTHR15735:SF21">
    <property type="entry name" value="PROTEIN NERVOUS WRECK"/>
    <property type="match status" value="1"/>
</dbReference>
<dbReference type="OrthoDB" id="26539at2759"/>
<feature type="compositionally biased region" description="Low complexity" evidence="14">
    <location>
        <begin position="990"/>
        <end position="1011"/>
    </location>
</feature>
<feature type="compositionally biased region" description="Low complexity" evidence="14">
    <location>
        <begin position="799"/>
        <end position="814"/>
    </location>
</feature>
<feature type="compositionally biased region" description="Low complexity" evidence="14">
    <location>
        <begin position="1081"/>
        <end position="1099"/>
    </location>
</feature>
<gene>
    <name evidence="16" type="ORF">NA57DRAFT_37499</name>
</gene>
<dbReference type="Gene3D" id="2.30.30.40">
    <property type="entry name" value="SH3 Domains"/>
    <property type="match status" value="3"/>
</dbReference>
<keyword evidence="9" id="KW-0677">Repeat</keyword>
<evidence type="ECO:0000256" key="3">
    <source>
        <dbReference type="ARBA" id="ARBA00004413"/>
    </source>
</evidence>
<evidence type="ECO:0000256" key="11">
    <source>
        <dbReference type="ARBA" id="ARBA00023203"/>
    </source>
</evidence>
<dbReference type="CDD" id="cd11774">
    <property type="entry name" value="SH3_Sla1p_2"/>
    <property type="match status" value="1"/>
</dbReference>
<feature type="compositionally biased region" description="Pro residues" evidence="14">
    <location>
        <begin position="815"/>
        <end position="825"/>
    </location>
</feature>
<dbReference type="PANTHER" id="PTHR15735">
    <property type="entry name" value="FCH AND DOUBLE SH3 DOMAINS PROTEIN"/>
    <property type="match status" value="1"/>
</dbReference>
<dbReference type="CDD" id="cd11773">
    <property type="entry name" value="SH3_Sla1p_1"/>
    <property type="match status" value="1"/>
</dbReference>
<dbReference type="InterPro" id="IPR001452">
    <property type="entry name" value="SH3_domain"/>
</dbReference>
<proteinExistence type="inferred from homology"/>
<feature type="compositionally biased region" description="Low complexity" evidence="14">
    <location>
        <begin position="826"/>
        <end position="840"/>
    </location>
</feature>
<dbReference type="InterPro" id="IPR036028">
    <property type="entry name" value="SH3-like_dom_sf"/>
</dbReference>
<feature type="compositionally biased region" description="Polar residues" evidence="14">
    <location>
        <begin position="1013"/>
        <end position="1026"/>
    </location>
</feature>
<keyword evidence="7" id="KW-0963">Cytoplasm</keyword>
<comment type="caution">
    <text evidence="16">The sequence shown here is derived from an EMBL/GenBank/DDBJ whole genome shotgun (WGS) entry which is preliminary data.</text>
</comment>
<feature type="domain" description="SH3" evidence="15">
    <location>
        <begin position="2"/>
        <end position="69"/>
    </location>
</feature>
<dbReference type="Pfam" id="PF00018">
    <property type="entry name" value="SH3_1"/>
    <property type="match status" value="2"/>
</dbReference>
<dbReference type="InterPro" id="IPR035821">
    <property type="entry name" value="Sla1_SH3_3"/>
</dbReference>
<feature type="compositionally biased region" description="Low complexity" evidence="14">
    <location>
        <begin position="951"/>
        <end position="983"/>
    </location>
</feature>
<evidence type="ECO:0000256" key="10">
    <source>
        <dbReference type="ARBA" id="ARBA00022753"/>
    </source>
</evidence>
<dbReference type="GO" id="GO:0043130">
    <property type="term" value="F:ubiquitin binding"/>
    <property type="evidence" value="ECO:0007669"/>
    <property type="project" value="InterPro"/>
</dbReference>
<dbReference type="Gene3D" id="2.30.30.700">
    <property type="entry name" value="SLA1 homology domain 1"/>
    <property type="match status" value="1"/>
</dbReference>
<dbReference type="GO" id="GO:0005886">
    <property type="term" value="C:plasma membrane"/>
    <property type="evidence" value="ECO:0007669"/>
    <property type="project" value="UniProtKB-SubCell"/>
</dbReference>
<dbReference type="SMART" id="SM00326">
    <property type="entry name" value="SH3"/>
    <property type="match status" value="3"/>
</dbReference>
<dbReference type="PRINTS" id="PR00452">
    <property type="entry name" value="SH3DOMAIN"/>
</dbReference>
<keyword evidence="12" id="KW-0206">Cytoskeleton</keyword>
<evidence type="ECO:0000259" key="15">
    <source>
        <dbReference type="PROSITE" id="PS50002"/>
    </source>
</evidence>
<dbReference type="PROSITE" id="PS50002">
    <property type="entry name" value="SH3"/>
    <property type="match status" value="3"/>
</dbReference>
<evidence type="ECO:0000256" key="8">
    <source>
        <dbReference type="ARBA" id="ARBA00022583"/>
    </source>
</evidence>
<feature type="compositionally biased region" description="Gly residues" evidence="14">
    <location>
        <begin position="715"/>
        <end position="725"/>
    </location>
</feature>
<dbReference type="AlphaFoldDB" id="A0A9P4M6C0"/>
<keyword evidence="6 13" id="KW-0728">SH3 domain</keyword>
<feature type="region of interest" description="Disordered" evidence="14">
    <location>
        <begin position="127"/>
        <end position="159"/>
    </location>
</feature>
<dbReference type="Gene3D" id="1.10.150.50">
    <property type="entry name" value="Transcription Factor, Ets-1"/>
    <property type="match status" value="1"/>
</dbReference>
<feature type="domain" description="SH3" evidence="15">
    <location>
        <begin position="70"/>
        <end position="127"/>
    </location>
</feature>
<dbReference type="GO" id="GO:0042802">
    <property type="term" value="F:identical protein binding"/>
    <property type="evidence" value="ECO:0007669"/>
    <property type="project" value="InterPro"/>
</dbReference>
<accession>A0A9P4M6C0</accession>
<keyword evidence="11" id="KW-0009">Actin-binding</keyword>
<evidence type="ECO:0000256" key="4">
    <source>
        <dbReference type="ARBA" id="ARBA00007948"/>
    </source>
</evidence>
<dbReference type="InterPro" id="IPR007131">
    <property type="entry name" value="SHD1"/>
</dbReference>
<evidence type="ECO:0000256" key="6">
    <source>
        <dbReference type="ARBA" id="ARBA00022443"/>
    </source>
</evidence>
<dbReference type="Pfam" id="PF14604">
    <property type="entry name" value="SH3_9"/>
    <property type="match status" value="1"/>
</dbReference>
<dbReference type="InterPro" id="IPR035800">
    <property type="entry name" value="Sla1_SH3_1"/>
</dbReference>
<evidence type="ECO:0000256" key="12">
    <source>
        <dbReference type="ARBA" id="ARBA00023212"/>
    </source>
</evidence>
<dbReference type="EMBL" id="ML978125">
    <property type="protein sequence ID" value="KAF2099581.1"/>
    <property type="molecule type" value="Genomic_DNA"/>
</dbReference>
<sequence length="1158" mass="124641">MVFLGIYRAVYDYIPQGEGELAIQEGDLLFVLEKSKEDDWWRAKKKANIEDEEEPEGLIPNNYVEEAKPLHKAKALYDYTRQTDEELSFSEDATLNVYDSSDPDWTLVGLNGEFGFVPANYIEEADASPSLPVRPRASIPEPEPDEPPTPSSTGTPTQSPAVALAGILAQKTGGSAAASRAPISPPPAMPPRQPQYTPEESDEEPAPILPRRPPSEQLPSPPIQHAPVRSPSPPGVQPSPPYNRAIGGAYDDENVLPSPGGFHLYNIHEMISHNGKNRKMPCTLGVNIAKGIIMIAPEKSRDGPQVEWTAEKLTHYSIEGKHVFLELVRPSRSIDFHAGAKDTAHEIVSGLGEIAGAARAEGLREVLAASSGSAQKKGQLLFDFMAQGEDEVTVAAGDEVIVLDDAKSDEWWMVRRLKNGKEGVVPSNYVEITGSVSASGAAGINAGRSTVEQNRLDEERLTRNAARQSRRGDDGATEVGPGLHLPQRQSSLAQGTERRPSQRGKRESRDTKGGSGKASKIPEPDSKKVRTWTDRSGSFKVEAEYIGLRDGKIHLHKLNGVKIAVPVQKMAVEDLEYVEAISGVSLEDDKPLSSLKRRESQRKKDAATAAASARENGKTGISVEQPKKPTYDWFDFFLQAGVNPQICQRYANAFDADEMGEENQQDITPELLRTLGLKEGDILRVMRLLDSKFNRTTTFAVSKGANGEAENANGDAGGLFSGAGGTLRNNTRRGRPTPTGQTNDVVDGDALKQKGDEKPMPSDATATPLTSVPKPAPKLERRVSTGFEDNAWEPRQVKQSTSTSSASAPAAPAQAPAPAPAPAPPSGALGELSSLSLTSPPLQPTQAPQPAPQPIPQQQQFTPQQTGIIQQQFSPQQTGVPQQQFAPPRQRPQVPQQASATGGLIAPPPQRAASVPNPPAFAPPPALQPQLTGFPGGPNPNFQTHISPPGQSLQDLNQQRLQQNFLQSQPTGFGQQPGQFQNGILSQPTGYGQFQQQGLQPQPTGFGQPGFLTVQQQLINGQQNGSPFADPNPRFQPQPTGFQTFSPPPQLQPQQTGINSFLPPALTPQRTGISQFGNGLQGFSQQPQQQPSFGQQQQIPQPPPIPQQPTAAPLVPQKTGPPPPVRFGVNPAANKLTPQPTGRRANLSQATPQNPFGF</sequence>
<dbReference type="InterPro" id="IPR056996">
    <property type="entry name" value="PH_SLA1"/>
</dbReference>
<dbReference type="GO" id="GO:0030674">
    <property type="term" value="F:protein-macromolecule adaptor activity"/>
    <property type="evidence" value="ECO:0007669"/>
    <property type="project" value="InterPro"/>
</dbReference>
<feature type="region of interest" description="Disordered" evidence="14">
    <location>
        <begin position="706"/>
        <end position="1158"/>
    </location>
</feature>
<comment type="similarity">
    <text evidence="4">Belongs to the SLA1 family.</text>
</comment>
<name>A0A9P4M6C0_9PEZI</name>
<feature type="compositionally biased region" description="Polar residues" evidence="14">
    <location>
        <begin position="1068"/>
        <end position="1078"/>
    </location>
</feature>
<feature type="compositionally biased region" description="Pro residues" evidence="14">
    <location>
        <begin position="183"/>
        <end position="193"/>
    </location>
</feature>
<dbReference type="GO" id="GO:0010008">
    <property type="term" value="C:endosome membrane"/>
    <property type="evidence" value="ECO:0007669"/>
    <property type="project" value="UniProtKB-SubCell"/>
</dbReference>
<comment type="subcellular location">
    <subcellularLocation>
        <location evidence="3">Cell membrane</location>
        <topology evidence="3">Peripheral membrane protein</topology>
        <orientation evidence="3">Cytoplasmic side</orientation>
    </subcellularLocation>
    <subcellularLocation>
        <location evidence="2">Cytoplasm</location>
        <location evidence="2">Cytoskeleton</location>
        <location evidence="2">Actin patch</location>
    </subcellularLocation>
    <subcellularLocation>
        <location evidence="1">Endosome membrane</location>
        <topology evidence="1">Peripheral membrane protein</topology>
        <orientation evidence="1">Cytoplasmic side</orientation>
    </subcellularLocation>
</comment>
<evidence type="ECO:0000313" key="17">
    <source>
        <dbReference type="Proteomes" id="UP000799772"/>
    </source>
</evidence>
<evidence type="ECO:0000256" key="1">
    <source>
        <dbReference type="ARBA" id="ARBA00004125"/>
    </source>
</evidence>
<feature type="compositionally biased region" description="Pro residues" evidence="14">
    <location>
        <begin position="219"/>
        <end position="241"/>
    </location>
</feature>
<feature type="compositionally biased region" description="Pro residues" evidence="14">
    <location>
        <begin position="906"/>
        <end position="927"/>
    </location>
</feature>
<keyword evidence="10" id="KW-0967">Endosome</keyword>
<evidence type="ECO:0000256" key="2">
    <source>
        <dbReference type="ARBA" id="ARBA00004134"/>
    </source>
</evidence>
<dbReference type="GO" id="GO:0006897">
    <property type="term" value="P:endocytosis"/>
    <property type="evidence" value="ECO:0007669"/>
    <property type="project" value="UniProtKB-KW"/>
</dbReference>
<feature type="region of interest" description="Disordered" evidence="14">
    <location>
        <begin position="592"/>
        <end position="624"/>
    </location>
</feature>
<feature type="region of interest" description="Disordered" evidence="14">
    <location>
        <begin position="449"/>
        <end position="533"/>
    </location>
</feature>
<reference evidence="16" key="1">
    <citation type="journal article" date="2020" name="Stud. Mycol.">
        <title>101 Dothideomycetes genomes: a test case for predicting lifestyles and emergence of pathogens.</title>
        <authorList>
            <person name="Haridas S."/>
            <person name="Albert R."/>
            <person name="Binder M."/>
            <person name="Bloem J."/>
            <person name="Labutti K."/>
            <person name="Salamov A."/>
            <person name="Andreopoulos B."/>
            <person name="Baker S."/>
            <person name="Barry K."/>
            <person name="Bills G."/>
            <person name="Bluhm B."/>
            <person name="Cannon C."/>
            <person name="Castanera R."/>
            <person name="Culley D."/>
            <person name="Daum C."/>
            <person name="Ezra D."/>
            <person name="Gonzalez J."/>
            <person name="Henrissat B."/>
            <person name="Kuo A."/>
            <person name="Liang C."/>
            <person name="Lipzen A."/>
            <person name="Lutzoni F."/>
            <person name="Magnuson J."/>
            <person name="Mondo S."/>
            <person name="Nolan M."/>
            <person name="Ohm R."/>
            <person name="Pangilinan J."/>
            <person name="Park H.-J."/>
            <person name="Ramirez L."/>
            <person name="Alfaro M."/>
            <person name="Sun H."/>
            <person name="Tritt A."/>
            <person name="Yoshinaga Y."/>
            <person name="Zwiers L.-H."/>
            <person name="Turgeon B."/>
            <person name="Goodwin S."/>
            <person name="Spatafora J."/>
            <person name="Crous P."/>
            <person name="Grigoriev I."/>
        </authorList>
    </citation>
    <scope>NUCLEOTIDE SEQUENCE</scope>
    <source>
        <strain evidence="16">CBS 133067</strain>
    </source>
</reference>
<feature type="compositionally biased region" description="Basic and acidic residues" evidence="14">
    <location>
        <begin position="749"/>
        <end position="760"/>
    </location>
</feature>
<evidence type="ECO:0000256" key="14">
    <source>
        <dbReference type="SAM" id="MobiDB-lite"/>
    </source>
</evidence>
<organism evidence="16 17">
    <name type="scientific">Rhizodiscina lignyota</name>
    <dbReference type="NCBI Taxonomy" id="1504668"/>
    <lineage>
        <taxon>Eukaryota</taxon>
        <taxon>Fungi</taxon>
        <taxon>Dikarya</taxon>
        <taxon>Ascomycota</taxon>
        <taxon>Pezizomycotina</taxon>
        <taxon>Dothideomycetes</taxon>
        <taxon>Pleosporomycetidae</taxon>
        <taxon>Aulographales</taxon>
        <taxon>Rhizodiscinaceae</taxon>
        <taxon>Rhizodiscina</taxon>
    </lineage>
</organism>
<dbReference type="CDD" id="cd11775">
    <property type="entry name" value="SH3_Sla1p_3"/>
    <property type="match status" value="1"/>
</dbReference>